<evidence type="ECO:0000259" key="6">
    <source>
        <dbReference type="Pfam" id="PF04127"/>
    </source>
</evidence>
<dbReference type="SUPFAM" id="SSF102645">
    <property type="entry name" value="CoaB-like"/>
    <property type="match status" value="1"/>
</dbReference>
<keyword evidence="3 4" id="KW-0436">Ligase</keyword>
<dbReference type="GO" id="GO:0010181">
    <property type="term" value="F:FMN binding"/>
    <property type="evidence" value="ECO:0007669"/>
    <property type="project" value="UniProtKB-UniRule"/>
</dbReference>
<comment type="pathway">
    <text evidence="3 4">Cofactor biosynthesis; coenzyme A biosynthesis; CoA from (R)-pantothenate: step 2/5.</text>
</comment>
<dbReference type="InterPro" id="IPR007085">
    <property type="entry name" value="DNA/pantothenate-metab_flavo_C"/>
</dbReference>
<comment type="cofactor">
    <cofactor evidence="3">
        <name>Mg(2+)</name>
        <dbReference type="ChEBI" id="CHEBI:18420"/>
    </cofactor>
</comment>
<dbReference type="Pfam" id="PF02441">
    <property type="entry name" value="Flavoprotein"/>
    <property type="match status" value="1"/>
</dbReference>
<evidence type="ECO:0000313" key="7">
    <source>
        <dbReference type="EMBL" id="SHE35257.1"/>
    </source>
</evidence>
<evidence type="ECO:0000256" key="3">
    <source>
        <dbReference type="HAMAP-Rule" id="MF_02225"/>
    </source>
</evidence>
<evidence type="ECO:0000259" key="5">
    <source>
        <dbReference type="Pfam" id="PF02441"/>
    </source>
</evidence>
<feature type="binding site" evidence="3">
    <location>
        <position position="287"/>
    </location>
    <ligand>
        <name>CTP</name>
        <dbReference type="ChEBI" id="CHEBI:37563"/>
    </ligand>
</feature>
<feature type="active site" description="Proton donor" evidence="3">
    <location>
        <position position="157"/>
    </location>
</feature>
<evidence type="ECO:0000256" key="2">
    <source>
        <dbReference type="ARBA" id="ARBA00023239"/>
    </source>
</evidence>
<comment type="similarity">
    <text evidence="3 4">In the N-terminal section; belongs to the HFCD (homo-oligomeric flavin containing Cys decarboxylase) superfamily.</text>
</comment>
<dbReference type="InterPro" id="IPR035929">
    <property type="entry name" value="CoaB-like_sf"/>
</dbReference>
<comment type="catalytic activity">
    <reaction evidence="3 4">
        <text>N-[(R)-4-phosphopantothenoyl]-L-cysteine + H(+) = (R)-4'-phosphopantetheine + CO2</text>
        <dbReference type="Rhea" id="RHEA:16793"/>
        <dbReference type="ChEBI" id="CHEBI:15378"/>
        <dbReference type="ChEBI" id="CHEBI:16526"/>
        <dbReference type="ChEBI" id="CHEBI:59458"/>
        <dbReference type="ChEBI" id="CHEBI:61723"/>
        <dbReference type="EC" id="4.1.1.36"/>
    </reaction>
</comment>
<keyword evidence="3" id="KW-0479">Metal-binding</keyword>
<comment type="similarity">
    <text evidence="3 4">In the C-terminal section; belongs to the PPC synthetase family.</text>
</comment>
<dbReference type="GO" id="GO:0015937">
    <property type="term" value="P:coenzyme A biosynthetic process"/>
    <property type="evidence" value="ECO:0007669"/>
    <property type="project" value="UniProtKB-UniRule"/>
</dbReference>
<dbReference type="InterPro" id="IPR003382">
    <property type="entry name" value="Flavoprotein"/>
</dbReference>
<keyword evidence="8" id="KW-1185">Reference proteome</keyword>
<feature type="binding site" evidence="3">
    <location>
        <position position="336"/>
    </location>
    <ligand>
        <name>CTP</name>
        <dbReference type="ChEBI" id="CHEBI:37563"/>
    </ligand>
</feature>
<dbReference type="NCBIfam" id="TIGR00521">
    <property type="entry name" value="coaBC_dfp"/>
    <property type="match status" value="1"/>
</dbReference>
<dbReference type="Gene3D" id="3.40.50.10300">
    <property type="entry name" value="CoaB-like"/>
    <property type="match status" value="1"/>
</dbReference>
<protein>
    <recommendedName>
        <fullName evidence="3">Coenzyme A biosynthesis bifunctional protein CoaBC</fullName>
    </recommendedName>
    <alternativeName>
        <fullName evidence="3">DNA/pantothenate metabolism flavoprotein</fullName>
    </alternativeName>
    <alternativeName>
        <fullName evidence="3">Phosphopantothenoylcysteine synthetase/decarboxylase</fullName>
        <shortName evidence="3">PPCS-PPCDC</shortName>
    </alternativeName>
    <domain>
        <recommendedName>
            <fullName evidence="3">Phosphopantothenoylcysteine decarboxylase</fullName>
            <shortName evidence="3">PPC decarboxylase</shortName>
            <shortName evidence="3">PPC-DC</shortName>
            <ecNumber evidence="3">4.1.1.36</ecNumber>
        </recommendedName>
        <alternativeName>
            <fullName evidence="3">CoaC</fullName>
        </alternativeName>
    </domain>
    <domain>
        <recommendedName>
            <fullName evidence="3">Phosphopantothenate--cysteine ligase</fullName>
            <ecNumber evidence="3">6.3.2.5</ecNumber>
        </recommendedName>
        <alternativeName>
            <fullName evidence="3">CoaB</fullName>
        </alternativeName>
        <alternativeName>
            <fullName evidence="3">Phosphopantothenoylcysteine synthetase</fullName>
            <shortName evidence="3">PPC synthetase</shortName>
            <shortName evidence="3">PPC-S</shortName>
        </alternativeName>
    </domain>
</protein>
<dbReference type="AlphaFoldDB" id="A0A1M4STB2"/>
<keyword evidence="2 3" id="KW-0456">Lyase</keyword>
<dbReference type="SUPFAM" id="SSF52507">
    <property type="entry name" value="Homo-oligomeric flavin-containing Cys decarboxylases, HFCD"/>
    <property type="match status" value="1"/>
</dbReference>
<dbReference type="PANTHER" id="PTHR14359">
    <property type="entry name" value="HOMO-OLIGOMERIC FLAVIN CONTAINING CYS DECARBOXYLASE FAMILY"/>
    <property type="match status" value="1"/>
</dbReference>
<evidence type="ECO:0000256" key="1">
    <source>
        <dbReference type="ARBA" id="ARBA00022793"/>
    </source>
</evidence>
<feature type="binding site" evidence="3">
    <location>
        <position position="322"/>
    </location>
    <ligand>
        <name>CTP</name>
        <dbReference type="ChEBI" id="CHEBI:37563"/>
    </ligand>
</feature>
<feature type="binding site" evidence="3">
    <location>
        <begin position="303"/>
        <end position="306"/>
    </location>
    <ligand>
        <name>CTP</name>
        <dbReference type="ChEBI" id="CHEBI:37563"/>
    </ligand>
</feature>
<dbReference type="Pfam" id="PF04127">
    <property type="entry name" value="DFP"/>
    <property type="match status" value="1"/>
</dbReference>
<feature type="domain" description="Flavoprotein" evidence="5">
    <location>
        <begin position="5"/>
        <end position="167"/>
    </location>
</feature>
<dbReference type="RefSeq" id="WP_073036042.1">
    <property type="nucleotide sequence ID" value="NZ_FQVB01000003.1"/>
</dbReference>
<sequence length="402" mass="42954">MLRGKSILLGVTGGIAAYKAAELVRLLDKQGAVVQVVMSAAAQQFITPLTLQALSGRPVLTDLFDLGTESRIGHIQAAREADLIVVAPATANVLAKMAHGLADDYLTTVLLAATAPVIVCPAMNHVMYAHPATQENLERLKARGVHVVEPQAGELACGEEGKGRLAELSLILETAVRVLTPKDLQGKRVLVTAGPTWEPFDPVRFITNPSSGKMGFALAVEASRRGAHVDLVTGPTHLPDPPFLSTHRLKTAGEMDSVVRHLAADADVIVMSAAVSDYRPEEQAPQKMKKTDRDLTIRLVRTPDILAGVGAAKKPGQVVVGFAAETENLIENASEKLRKKNLDFIVANDLTQPGSGFRCDTNQVKILDSGGNVEALPCLSKEEVARRILDRIAGLVKKANHE</sequence>
<name>A0A1M4STB2_9BACT</name>
<dbReference type="Gene3D" id="3.40.50.1950">
    <property type="entry name" value="Flavin prenyltransferase-like"/>
    <property type="match status" value="1"/>
</dbReference>
<dbReference type="Proteomes" id="UP000184076">
    <property type="component" value="Unassembled WGS sequence"/>
</dbReference>
<keyword evidence="3 4" id="KW-0288">FMN</keyword>
<comment type="caution">
    <text evidence="3">Lacks conserved residue(s) required for the propagation of feature annotation.</text>
</comment>
<reference evidence="8" key="1">
    <citation type="submission" date="2016-11" db="EMBL/GenBank/DDBJ databases">
        <authorList>
            <person name="Varghese N."/>
            <person name="Submissions S."/>
        </authorList>
    </citation>
    <scope>NUCLEOTIDE SEQUENCE [LARGE SCALE GENOMIC DNA]</scope>
    <source>
        <strain evidence="8">DSM 9756</strain>
    </source>
</reference>
<keyword evidence="3" id="KW-0460">Magnesium</keyword>
<comment type="pathway">
    <text evidence="3 4">Cofactor biosynthesis; coenzyme A biosynthesis; CoA from (R)-pantothenate: step 3/5.</text>
</comment>
<dbReference type="PANTHER" id="PTHR14359:SF6">
    <property type="entry name" value="PHOSPHOPANTOTHENOYLCYSTEINE DECARBOXYLASE"/>
    <property type="match status" value="1"/>
</dbReference>
<evidence type="ECO:0000313" key="8">
    <source>
        <dbReference type="Proteomes" id="UP000184076"/>
    </source>
</evidence>
<feature type="region of interest" description="Phosphopantothenate--cysteine ligase" evidence="3">
    <location>
        <begin position="189"/>
        <end position="402"/>
    </location>
</feature>
<dbReference type="EC" id="4.1.1.36" evidence="3"/>
<dbReference type="GO" id="GO:0015941">
    <property type="term" value="P:pantothenate catabolic process"/>
    <property type="evidence" value="ECO:0007669"/>
    <property type="project" value="InterPro"/>
</dbReference>
<dbReference type="GO" id="GO:0071513">
    <property type="term" value="C:phosphopantothenoylcysteine decarboxylase complex"/>
    <property type="evidence" value="ECO:0007669"/>
    <property type="project" value="TreeGrafter"/>
</dbReference>
<dbReference type="InterPro" id="IPR005252">
    <property type="entry name" value="CoaBC"/>
</dbReference>
<comment type="function">
    <text evidence="3">Catalyzes two sequential steps in the biosynthesis of coenzyme A. In the first step cysteine is conjugated to 4'-phosphopantothenate to form 4-phosphopantothenoylcysteine. In the second step the latter compound is decarboxylated to form 4'-phosphopantotheine.</text>
</comment>
<comment type="cofactor">
    <cofactor evidence="3">
        <name>FMN</name>
        <dbReference type="ChEBI" id="CHEBI:58210"/>
    </cofactor>
    <text evidence="3">Binds 1 FMN per subunit.</text>
</comment>
<dbReference type="GO" id="GO:0004633">
    <property type="term" value="F:phosphopantothenoylcysteine decarboxylase activity"/>
    <property type="evidence" value="ECO:0007669"/>
    <property type="project" value="UniProtKB-UniRule"/>
</dbReference>
<feature type="binding site" evidence="3">
    <location>
        <position position="277"/>
    </location>
    <ligand>
        <name>CTP</name>
        <dbReference type="ChEBI" id="CHEBI:37563"/>
    </ligand>
</feature>
<dbReference type="InterPro" id="IPR036551">
    <property type="entry name" value="Flavin_trans-like"/>
</dbReference>
<evidence type="ECO:0000256" key="4">
    <source>
        <dbReference type="RuleBase" id="RU364078"/>
    </source>
</evidence>
<accession>A0A1M4STB2</accession>
<keyword evidence="3" id="KW-0511">Multifunctional enzyme</keyword>
<dbReference type="GO" id="GO:0046872">
    <property type="term" value="F:metal ion binding"/>
    <property type="evidence" value="ECO:0007669"/>
    <property type="project" value="UniProtKB-KW"/>
</dbReference>
<dbReference type="EMBL" id="FQVB01000003">
    <property type="protein sequence ID" value="SHE35257.1"/>
    <property type="molecule type" value="Genomic_DNA"/>
</dbReference>
<feature type="domain" description="DNA/pantothenate metabolism flavoprotein C-terminal" evidence="6">
    <location>
        <begin position="184"/>
        <end position="393"/>
    </location>
</feature>
<keyword evidence="3 4" id="KW-0285">Flavoprotein</keyword>
<dbReference type="HAMAP" id="MF_02225">
    <property type="entry name" value="CoaBC"/>
    <property type="match status" value="1"/>
</dbReference>
<organism evidence="7 8">
    <name type="scientific">Desulfacinum infernum DSM 9756</name>
    <dbReference type="NCBI Taxonomy" id="1121391"/>
    <lineage>
        <taxon>Bacteria</taxon>
        <taxon>Pseudomonadati</taxon>
        <taxon>Thermodesulfobacteriota</taxon>
        <taxon>Syntrophobacteria</taxon>
        <taxon>Syntrophobacterales</taxon>
        <taxon>Syntrophobacteraceae</taxon>
        <taxon>Desulfacinum</taxon>
    </lineage>
</organism>
<dbReference type="GO" id="GO:0004632">
    <property type="term" value="F:phosphopantothenate--cysteine ligase activity"/>
    <property type="evidence" value="ECO:0007669"/>
    <property type="project" value="UniProtKB-UniRule"/>
</dbReference>
<dbReference type="EC" id="6.3.2.5" evidence="3"/>
<dbReference type="UniPathway" id="UPA00241">
    <property type="reaction ID" value="UER00353"/>
</dbReference>
<comment type="function">
    <text evidence="4">Catalyzes two steps in the biosynthesis of coenzyme A. In the first step cysteine is conjugated to 4'-phosphopantothenate to form 4-phosphopantothenoylcysteine, in the latter compound is decarboxylated to form 4'-phosphopantotheine.</text>
</comment>
<proteinExistence type="inferred from homology"/>
<feature type="region of interest" description="Phosphopantothenoylcysteine decarboxylase" evidence="3">
    <location>
        <begin position="1"/>
        <end position="188"/>
    </location>
</feature>
<feature type="binding site" evidence="3">
    <location>
        <position position="340"/>
    </location>
    <ligand>
        <name>CTP</name>
        <dbReference type="ChEBI" id="CHEBI:37563"/>
    </ligand>
</feature>
<dbReference type="OrthoDB" id="9802554at2"/>
<comment type="catalytic activity">
    <reaction evidence="3 4">
        <text>(R)-4'-phosphopantothenate + L-cysteine + CTP = N-[(R)-4-phosphopantothenoyl]-L-cysteine + CMP + diphosphate + H(+)</text>
        <dbReference type="Rhea" id="RHEA:19397"/>
        <dbReference type="ChEBI" id="CHEBI:10986"/>
        <dbReference type="ChEBI" id="CHEBI:15378"/>
        <dbReference type="ChEBI" id="CHEBI:33019"/>
        <dbReference type="ChEBI" id="CHEBI:35235"/>
        <dbReference type="ChEBI" id="CHEBI:37563"/>
        <dbReference type="ChEBI" id="CHEBI:59458"/>
        <dbReference type="ChEBI" id="CHEBI:60377"/>
        <dbReference type="EC" id="6.3.2.5"/>
    </reaction>
</comment>
<dbReference type="STRING" id="1121391.SAMN02745206_00176"/>
<gene>
    <name evidence="3" type="primary">coaBC</name>
    <name evidence="7" type="ORF">SAMN02745206_00176</name>
</gene>
<keyword evidence="1 3" id="KW-0210">Decarboxylase</keyword>